<accession>A0A317SGA8</accession>
<keyword evidence="3" id="KW-1185">Reference proteome</keyword>
<dbReference type="AlphaFoldDB" id="A0A317SGA8"/>
<sequence length="133" mass="15145">VVLPSRRSIGSTLLSTLKQEINKRNMVEYSGQEVTLAVDAWKNIKKDALVGFIINYHGKVLTLEVNDMMRRPKTGHVLFELIDNQLQTLLKGERSGIKVVAICTDDGGNWRLAHRLLKEKYPWLITTVCFAHQ</sequence>
<dbReference type="STRING" id="42249.A0A317SGA8"/>
<feature type="domain" description="DUF659" evidence="1">
    <location>
        <begin position="4"/>
        <end position="132"/>
    </location>
</feature>
<comment type="caution">
    <text evidence="2">The sequence shown here is derived from an EMBL/GenBank/DDBJ whole genome shotgun (WGS) entry which is preliminary data.</text>
</comment>
<name>A0A317SGA8_9PEZI</name>
<proteinExistence type="predicted"/>
<dbReference type="EMBL" id="PYWC01000077">
    <property type="protein sequence ID" value="PWW73574.1"/>
    <property type="molecule type" value="Genomic_DNA"/>
</dbReference>
<feature type="non-terminal residue" evidence="2">
    <location>
        <position position="133"/>
    </location>
</feature>
<protein>
    <recommendedName>
        <fullName evidence="1">DUF659 domain-containing protein</fullName>
    </recommendedName>
</protein>
<organism evidence="2 3">
    <name type="scientific">Tuber magnatum</name>
    <name type="common">white Piedmont truffle</name>
    <dbReference type="NCBI Taxonomy" id="42249"/>
    <lineage>
        <taxon>Eukaryota</taxon>
        <taxon>Fungi</taxon>
        <taxon>Dikarya</taxon>
        <taxon>Ascomycota</taxon>
        <taxon>Pezizomycotina</taxon>
        <taxon>Pezizomycetes</taxon>
        <taxon>Pezizales</taxon>
        <taxon>Tuberaceae</taxon>
        <taxon>Tuber</taxon>
    </lineage>
</organism>
<evidence type="ECO:0000313" key="2">
    <source>
        <dbReference type="EMBL" id="PWW73574.1"/>
    </source>
</evidence>
<dbReference type="SUPFAM" id="SSF53098">
    <property type="entry name" value="Ribonuclease H-like"/>
    <property type="match status" value="1"/>
</dbReference>
<dbReference type="Pfam" id="PF04937">
    <property type="entry name" value="DUF659"/>
    <property type="match status" value="1"/>
</dbReference>
<dbReference type="InterPro" id="IPR007021">
    <property type="entry name" value="DUF659"/>
</dbReference>
<dbReference type="OrthoDB" id="3257713at2759"/>
<gene>
    <name evidence="2" type="ORF">C7212DRAFT_102257</name>
</gene>
<reference evidence="2 3" key="1">
    <citation type="submission" date="2018-03" db="EMBL/GenBank/DDBJ databases">
        <title>Genomes of Pezizomycetes fungi and the evolution of truffles.</title>
        <authorList>
            <person name="Murat C."/>
            <person name="Payen T."/>
            <person name="Noel B."/>
            <person name="Kuo A."/>
            <person name="Martin F.M."/>
        </authorList>
    </citation>
    <scope>NUCLEOTIDE SEQUENCE [LARGE SCALE GENOMIC DNA]</scope>
    <source>
        <strain evidence="2">091103-1</strain>
    </source>
</reference>
<dbReference type="InterPro" id="IPR012337">
    <property type="entry name" value="RNaseH-like_sf"/>
</dbReference>
<feature type="non-terminal residue" evidence="2">
    <location>
        <position position="1"/>
    </location>
</feature>
<evidence type="ECO:0000313" key="3">
    <source>
        <dbReference type="Proteomes" id="UP000246991"/>
    </source>
</evidence>
<dbReference type="Proteomes" id="UP000246991">
    <property type="component" value="Unassembled WGS sequence"/>
</dbReference>
<evidence type="ECO:0000259" key="1">
    <source>
        <dbReference type="Pfam" id="PF04937"/>
    </source>
</evidence>